<dbReference type="Proteomes" id="UP000663879">
    <property type="component" value="Unassembled WGS sequence"/>
</dbReference>
<accession>A0A814FFH4</accession>
<evidence type="ECO:0000256" key="1">
    <source>
        <dbReference type="SAM" id="MobiDB-lite"/>
    </source>
</evidence>
<feature type="non-terminal residue" evidence="2">
    <location>
        <position position="1"/>
    </location>
</feature>
<feature type="region of interest" description="Disordered" evidence="1">
    <location>
        <begin position="15"/>
        <end position="54"/>
    </location>
</feature>
<name>A0A814FFH4_9BILA</name>
<keyword evidence="3" id="KW-1185">Reference proteome</keyword>
<proteinExistence type="predicted"/>
<protein>
    <submittedName>
        <fullName evidence="2">Uncharacterized protein</fullName>
    </submittedName>
</protein>
<feature type="compositionally biased region" description="Polar residues" evidence="1">
    <location>
        <begin position="44"/>
        <end position="54"/>
    </location>
</feature>
<reference evidence="2" key="1">
    <citation type="submission" date="2021-02" db="EMBL/GenBank/DDBJ databases">
        <authorList>
            <person name="Nowell W R."/>
        </authorList>
    </citation>
    <scope>NUCLEOTIDE SEQUENCE</scope>
    <source>
        <strain evidence="2">Ploen Becks lab</strain>
    </source>
</reference>
<evidence type="ECO:0000313" key="2">
    <source>
        <dbReference type="EMBL" id="CAF0982153.1"/>
    </source>
</evidence>
<organism evidence="2 3">
    <name type="scientific">Brachionus calyciflorus</name>
    <dbReference type="NCBI Taxonomy" id="104777"/>
    <lineage>
        <taxon>Eukaryota</taxon>
        <taxon>Metazoa</taxon>
        <taxon>Spiralia</taxon>
        <taxon>Gnathifera</taxon>
        <taxon>Rotifera</taxon>
        <taxon>Eurotatoria</taxon>
        <taxon>Monogononta</taxon>
        <taxon>Pseudotrocha</taxon>
        <taxon>Ploima</taxon>
        <taxon>Brachionidae</taxon>
        <taxon>Brachionus</taxon>
    </lineage>
</organism>
<dbReference type="EMBL" id="CAJNOC010003429">
    <property type="protein sequence ID" value="CAF0982153.1"/>
    <property type="molecule type" value="Genomic_DNA"/>
</dbReference>
<gene>
    <name evidence="2" type="ORF">OXX778_LOCUS15478</name>
</gene>
<comment type="caution">
    <text evidence="2">The sequence shown here is derived from an EMBL/GenBank/DDBJ whole genome shotgun (WGS) entry which is preliminary data.</text>
</comment>
<sequence length="117" mass="13466">DNYIELFNDEKGIGISDPKNNKVKRTADQNQEKIEAKKIRMGPQNESSNDSFTKLPSFCCNEQPLKNSKNHEDDLEKLSKENVYLKNLVKELEQTVLKVQLEKISESTKAQKIITKL</sequence>
<dbReference type="AlphaFoldDB" id="A0A814FFH4"/>
<evidence type="ECO:0000313" key="3">
    <source>
        <dbReference type="Proteomes" id="UP000663879"/>
    </source>
</evidence>
<feature type="compositionally biased region" description="Basic and acidic residues" evidence="1">
    <location>
        <begin position="25"/>
        <end position="38"/>
    </location>
</feature>